<keyword evidence="1 2" id="KW-0728">SH3 domain</keyword>
<comment type="caution">
    <text evidence="4">The sequence shown here is derived from an EMBL/GenBank/DDBJ whole genome shotgun (WGS) entry which is preliminary data.</text>
</comment>
<accession>A0ABQ9VWU9</accession>
<dbReference type="GO" id="GO:0016301">
    <property type="term" value="F:kinase activity"/>
    <property type="evidence" value="ECO:0007669"/>
    <property type="project" value="UniProtKB-KW"/>
</dbReference>
<dbReference type="CDD" id="cd12054">
    <property type="entry name" value="SH3_CD2AP_2"/>
    <property type="match status" value="1"/>
</dbReference>
<dbReference type="InterPro" id="IPR035776">
    <property type="entry name" value="CD2AP_SH_2"/>
</dbReference>
<organism evidence="4 5">
    <name type="scientific">Saguinus oedipus</name>
    <name type="common">Cotton-top tamarin</name>
    <name type="synonym">Oedipomidas oedipus</name>
    <dbReference type="NCBI Taxonomy" id="9490"/>
    <lineage>
        <taxon>Eukaryota</taxon>
        <taxon>Metazoa</taxon>
        <taxon>Chordata</taxon>
        <taxon>Craniata</taxon>
        <taxon>Vertebrata</taxon>
        <taxon>Euteleostomi</taxon>
        <taxon>Mammalia</taxon>
        <taxon>Eutheria</taxon>
        <taxon>Euarchontoglires</taxon>
        <taxon>Primates</taxon>
        <taxon>Haplorrhini</taxon>
        <taxon>Platyrrhini</taxon>
        <taxon>Cebidae</taxon>
        <taxon>Callitrichinae</taxon>
        <taxon>Saguinus</taxon>
    </lineage>
</organism>
<dbReference type="Pfam" id="PF14604">
    <property type="entry name" value="SH3_9"/>
    <property type="match status" value="1"/>
</dbReference>
<gene>
    <name evidence="4" type="primary">CD2AP_2</name>
    <name evidence="4" type="ORF">P7K49_008083</name>
</gene>
<dbReference type="PROSITE" id="PS50002">
    <property type="entry name" value="SH3"/>
    <property type="match status" value="1"/>
</dbReference>
<dbReference type="Proteomes" id="UP001266305">
    <property type="component" value="Unassembled WGS sequence"/>
</dbReference>
<dbReference type="Gene3D" id="2.30.30.40">
    <property type="entry name" value="SH3 Domains"/>
    <property type="match status" value="1"/>
</dbReference>
<dbReference type="PRINTS" id="PR00452">
    <property type="entry name" value="SH3DOMAIN"/>
</dbReference>
<dbReference type="PANTHER" id="PTHR14167:SF23">
    <property type="entry name" value="CD2-ASSOCIATED PROTEIN"/>
    <property type="match status" value="1"/>
</dbReference>
<dbReference type="SUPFAM" id="SSF50044">
    <property type="entry name" value="SH3-domain"/>
    <property type="match status" value="1"/>
</dbReference>
<dbReference type="EMBL" id="JASSZA010000004">
    <property type="protein sequence ID" value="KAK2113817.1"/>
    <property type="molecule type" value="Genomic_DNA"/>
</dbReference>
<feature type="domain" description="SH3" evidence="3">
    <location>
        <begin position="7"/>
        <end position="72"/>
    </location>
</feature>
<dbReference type="PANTHER" id="PTHR14167">
    <property type="entry name" value="SH3 DOMAIN-CONTAINING"/>
    <property type="match status" value="1"/>
</dbReference>
<dbReference type="SMART" id="SM00326">
    <property type="entry name" value="SH3"/>
    <property type="match status" value="1"/>
</dbReference>
<dbReference type="InterPro" id="IPR050384">
    <property type="entry name" value="Endophilin_SH3RF"/>
</dbReference>
<protein>
    <submittedName>
        <fullName evidence="4">SH3-domain kinase binding protein 1</fullName>
    </submittedName>
</protein>
<evidence type="ECO:0000313" key="4">
    <source>
        <dbReference type="EMBL" id="KAK2113817.1"/>
    </source>
</evidence>
<evidence type="ECO:0000256" key="2">
    <source>
        <dbReference type="PROSITE-ProRule" id="PRU00192"/>
    </source>
</evidence>
<evidence type="ECO:0000259" key="3">
    <source>
        <dbReference type="PROSITE" id="PS50002"/>
    </source>
</evidence>
<keyword evidence="5" id="KW-1185">Reference proteome</keyword>
<evidence type="ECO:0000256" key="1">
    <source>
        <dbReference type="ARBA" id="ARBA00022443"/>
    </source>
</evidence>
<dbReference type="InterPro" id="IPR036028">
    <property type="entry name" value="SH3-like_dom_sf"/>
</dbReference>
<dbReference type="InterPro" id="IPR001452">
    <property type="entry name" value="SH3_domain"/>
</dbReference>
<evidence type="ECO:0000313" key="5">
    <source>
        <dbReference type="Proteomes" id="UP001266305"/>
    </source>
</evidence>
<proteinExistence type="predicted"/>
<reference evidence="4 5" key="1">
    <citation type="submission" date="2023-05" db="EMBL/GenBank/DDBJ databases">
        <title>B98-5 Cell Line De Novo Hybrid Assembly: An Optical Mapping Approach.</title>
        <authorList>
            <person name="Kananen K."/>
            <person name="Auerbach J.A."/>
            <person name="Kautto E."/>
            <person name="Blachly J.S."/>
        </authorList>
    </citation>
    <scope>NUCLEOTIDE SEQUENCE [LARGE SCALE GENOMIC DNA]</scope>
    <source>
        <strain evidence="4">B95-8</strain>
        <tissue evidence="4">Cell line</tissue>
    </source>
</reference>
<sequence length="86" mass="9826">MLLSLETKKRQCKVLFEYIPQNEDELELKVGDIIDINEELLLIGVSEEGWWSGTLNNKLGLFPSNFVKELEVTDDGETHESQDDSV</sequence>
<name>A0ABQ9VWU9_SAGOE</name>
<keyword evidence="4" id="KW-0808">Transferase</keyword>
<keyword evidence="4" id="KW-0418">Kinase</keyword>